<dbReference type="PANTHER" id="PTHR43540">
    <property type="entry name" value="PEROXYUREIDOACRYLATE/UREIDOACRYLATE AMIDOHYDROLASE-RELATED"/>
    <property type="match status" value="1"/>
</dbReference>
<dbReference type="InterPro" id="IPR036380">
    <property type="entry name" value="Isochorismatase-like_sf"/>
</dbReference>
<evidence type="ECO:0000313" key="4">
    <source>
        <dbReference type="Proteomes" id="UP001403385"/>
    </source>
</evidence>
<dbReference type="GO" id="GO:0016787">
    <property type="term" value="F:hydrolase activity"/>
    <property type="evidence" value="ECO:0007669"/>
    <property type="project" value="UniProtKB-KW"/>
</dbReference>
<protein>
    <submittedName>
        <fullName evidence="3">Cysteine hydrolase</fullName>
    </submittedName>
</protein>
<evidence type="ECO:0000259" key="2">
    <source>
        <dbReference type="Pfam" id="PF00857"/>
    </source>
</evidence>
<feature type="domain" description="Isochorismatase-like" evidence="2">
    <location>
        <begin position="4"/>
        <end position="191"/>
    </location>
</feature>
<dbReference type="RefSeq" id="WP_346822123.1">
    <property type="nucleotide sequence ID" value="NZ_JBDKWZ010000008.1"/>
</dbReference>
<reference evidence="3 4" key="1">
    <citation type="submission" date="2024-04" db="EMBL/GenBank/DDBJ databases">
        <title>Novel genus in family Flammeovirgaceae.</title>
        <authorList>
            <person name="Nguyen T.H."/>
            <person name="Vuong T.Q."/>
            <person name="Le H."/>
            <person name="Kim S.-G."/>
        </authorList>
    </citation>
    <scope>NUCLEOTIDE SEQUENCE [LARGE SCALE GENOMIC DNA]</scope>
    <source>
        <strain evidence="3 4">JCM 23209</strain>
    </source>
</reference>
<dbReference type="InterPro" id="IPR000868">
    <property type="entry name" value="Isochorismatase-like_dom"/>
</dbReference>
<gene>
    <name evidence="3" type="ORF">AAG747_15595</name>
</gene>
<dbReference type="CDD" id="cd00431">
    <property type="entry name" value="cysteine_hydrolases"/>
    <property type="match status" value="1"/>
</dbReference>
<evidence type="ECO:0000313" key="3">
    <source>
        <dbReference type="EMBL" id="MEN7549347.1"/>
    </source>
</evidence>
<comment type="caution">
    <text evidence="3">The sequence shown here is derived from an EMBL/GenBank/DDBJ whole genome shotgun (WGS) entry which is preliminary data.</text>
</comment>
<dbReference type="PANTHER" id="PTHR43540:SF16">
    <property type="entry name" value="ISOCHORISMATASE-LIKE DOMAIN-CONTAINING PROTEIN"/>
    <property type="match status" value="1"/>
</dbReference>
<evidence type="ECO:0000256" key="1">
    <source>
        <dbReference type="ARBA" id="ARBA00022801"/>
    </source>
</evidence>
<accession>A0AAW9RZW6</accession>
<sequence>MKNAALVLIETQNEWLAPEGKLQAFIQDRSLFERSVIGIEKALGFARKVRMPVVYVGLRFKKGYPELANGKAGLRKAIPQVGTFPENAFGSAFYEPFQPLENEFVVSGRTGASGFAGSNLDIYLRTQQIETLYIAGYATHVCVESTFREAHDKAYTAVVLSDACAAFNEIQQAYFLKEVVHHFGKAITTEEFTCLD</sequence>
<dbReference type="EMBL" id="JBDKWZ010000008">
    <property type="protein sequence ID" value="MEN7549347.1"/>
    <property type="molecule type" value="Genomic_DNA"/>
</dbReference>
<name>A0AAW9RZW6_9BACT</name>
<proteinExistence type="predicted"/>
<dbReference type="Proteomes" id="UP001403385">
    <property type="component" value="Unassembled WGS sequence"/>
</dbReference>
<keyword evidence="4" id="KW-1185">Reference proteome</keyword>
<dbReference type="Pfam" id="PF00857">
    <property type="entry name" value="Isochorismatase"/>
    <property type="match status" value="1"/>
</dbReference>
<organism evidence="3 4">
    <name type="scientific">Rapidithrix thailandica</name>
    <dbReference type="NCBI Taxonomy" id="413964"/>
    <lineage>
        <taxon>Bacteria</taxon>
        <taxon>Pseudomonadati</taxon>
        <taxon>Bacteroidota</taxon>
        <taxon>Cytophagia</taxon>
        <taxon>Cytophagales</taxon>
        <taxon>Flammeovirgaceae</taxon>
        <taxon>Rapidithrix</taxon>
    </lineage>
</organism>
<keyword evidence="1 3" id="KW-0378">Hydrolase</keyword>
<dbReference type="AlphaFoldDB" id="A0AAW9RZW6"/>
<dbReference type="SUPFAM" id="SSF52499">
    <property type="entry name" value="Isochorismatase-like hydrolases"/>
    <property type="match status" value="1"/>
</dbReference>
<dbReference type="Gene3D" id="3.40.50.850">
    <property type="entry name" value="Isochorismatase-like"/>
    <property type="match status" value="1"/>
</dbReference>
<dbReference type="InterPro" id="IPR050272">
    <property type="entry name" value="Isochorismatase-like_hydrls"/>
</dbReference>